<feature type="transmembrane region" description="Helical" evidence="7">
    <location>
        <begin position="227"/>
        <end position="249"/>
    </location>
</feature>
<evidence type="ECO:0000256" key="4">
    <source>
        <dbReference type="ARBA" id="ARBA00022692"/>
    </source>
</evidence>
<keyword evidence="6 7" id="KW-0472">Membrane</keyword>
<feature type="transmembrane region" description="Helical" evidence="7">
    <location>
        <begin position="398"/>
        <end position="419"/>
    </location>
</feature>
<feature type="transmembrane region" description="Helical" evidence="7">
    <location>
        <begin position="492"/>
        <end position="519"/>
    </location>
</feature>
<comment type="caution">
    <text evidence="9">The sequence shown here is derived from an EMBL/GenBank/DDBJ whole genome shotgun (WGS) entry which is preliminary data.</text>
</comment>
<evidence type="ECO:0000313" key="10">
    <source>
        <dbReference type="Proteomes" id="UP000239649"/>
    </source>
</evidence>
<dbReference type="GO" id="GO:0035435">
    <property type="term" value="P:phosphate ion transmembrane transport"/>
    <property type="evidence" value="ECO:0007669"/>
    <property type="project" value="TreeGrafter"/>
</dbReference>
<evidence type="ECO:0000256" key="5">
    <source>
        <dbReference type="ARBA" id="ARBA00022989"/>
    </source>
</evidence>
<feature type="region of interest" description="Disordered" evidence="8">
    <location>
        <begin position="274"/>
        <end position="299"/>
    </location>
</feature>
<evidence type="ECO:0000256" key="7">
    <source>
        <dbReference type="RuleBase" id="RU363058"/>
    </source>
</evidence>
<reference evidence="9 10" key="1">
    <citation type="journal article" date="2018" name="Plant J.">
        <title>Genome sequences of Chlorella sorokiniana UTEX 1602 and Micractinium conductrix SAG 241.80: implications to maltose excretion by a green alga.</title>
        <authorList>
            <person name="Arriola M.B."/>
            <person name="Velmurugan N."/>
            <person name="Zhang Y."/>
            <person name="Plunkett M.H."/>
            <person name="Hondzo H."/>
            <person name="Barney B.M."/>
        </authorList>
    </citation>
    <scope>NUCLEOTIDE SEQUENCE [LARGE SCALE GENOMIC DNA]</scope>
    <source>
        <strain evidence="9 10">SAG 241.80</strain>
    </source>
</reference>
<sequence length="607" mass="64852">MSEVYTEFTWIFVCSIFLSIFVAYGIGANDVANAFGSSVGAKAITMKQALLIASICEFGGAVLLGAGVTNTIRGGIANLDYYKSKPDLYMYGMLCAMLATGIWLLLATYLELPVSTTHSVVGAVIGMSMVAAGADSVTWSKEKDSFPFLDGVSVIVISWFTSPLLAGLAGAGLFLFTRHAVLRRKNSYTLSLYMLPLFTFITVYIGCFYIIQKGPKLASKVPESKNAWISACFAIGGALIAGLIGVPLIKRQVARDWEELEKAEVIPELRQAGEAATKGKDMEAGSDHDSPVEGDKPANRTPALLQDMRKSKVFGAITKSANFDVHGVISEEKSVHDMHANAEQFDRKTELSFKYLQVFTACCNSFAHGSNDVANSIGPFAGIYAVWRCTCVNSKSEVPVWILVVGGCGIVLGLATYGYKIMRVLGVKMTKLTNSRGYCVELAAAVVVIVGSRYGLPLSTTHCMVGAVTGVGIVEAVSGRKPESSNTGNKRAFNWILLLKFFCGWVATLIIAALTSAAFTAQGVYAPYKPGTDQRVSDATELNSTANAVAGFMFNNSANNPLYAEQANTMLSACNSQAVPKPATSFDDVTSCAVTVMETLNATIFGQ</sequence>
<feature type="transmembrane region" description="Helical" evidence="7">
    <location>
        <begin position="188"/>
        <end position="211"/>
    </location>
</feature>
<keyword evidence="3 7" id="KW-0592">Phosphate transport</keyword>
<evidence type="ECO:0000256" key="8">
    <source>
        <dbReference type="SAM" id="MobiDB-lite"/>
    </source>
</evidence>
<organism evidence="9 10">
    <name type="scientific">Micractinium conductrix</name>
    <dbReference type="NCBI Taxonomy" id="554055"/>
    <lineage>
        <taxon>Eukaryota</taxon>
        <taxon>Viridiplantae</taxon>
        <taxon>Chlorophyta</taxon>
        <taxon>core chlorophytes</taxon>
        <taxon>Trebouxiophyceae</taxon>
        <taxon>Chlorellales</taxon>
        <taxon>Chlorellaceae</taxon>
        <taxon>Chlorella clade</taxon>
        <taxon>Micractinium</taxon>
    </lineage>
</organism>
<comment type="subcellular location">
    <subcellularLocation>
        <location evidence="1 7">Membrane</location>
        <topology evidence="1 7">Multi-pass membrane protein</topology>
    </subcellularLocation>
</comment>
<evidence type="ECO:0000256" key="2">
    <source>
        <dbReference type="ARBA" id="ARBA00022448"/>
    </source>
</evidence>
<dbReference type="PANTHER" id="PTHR11101">
    <property type="entry name" value="PHOSPHATE TRANSPORTER"/>
    <property type="match status" value="1"/>
</dbReference>
<comment type="similarity">
    <text evidence="7">Belongs to the inorganic phosphate transporter (PiT) (TC 2.A.20) family.</text>
</comment>
<evidence type="ECO:0000256" key="1">
    <source>
        <dbReference type="ARBA" id="ARBA00004141"/>
    </source>
</evidence>
<feature type="compositionally biased region" description="Basic and acidic residues" evidence="8">
    <location>
        <begin position="277"/>
        <end position="298"/>
    </location>
</feature>
<evidence type="ECO:0000256" key="6">
    <source>
        <dbReference type="ARBA" id="ARBA00023136"/>
    </source>
</evidence>
<dbReference type="AlphaFoldDB" id="A0A2P6VNY2"/>
<evidence type="ECO:0000256" key="3">
    <source>
        <dbReference type="ARBA" id="ARBA00022592"/>
    </source>
</evidence>
<dbReference type="GO" id="GO:0016020">
    <property type="term" value="C:membrane"/>
    <property type="evidence" value="ECO:0007669"/>
    <property type="project" value="UniProtKB-SubCell"/>
</dbReference>
<dbReference type="EMBL" id="LHPF02000002">
    <property type="protein sequence ID" value="PSC75765.1"/>
    <property type="molecule type" value="Genomic_DNA"/>
</dbReference>
<feature type="transmembrane region" description="Helical" evidence="7">
    <location>
        <begin position="6"/>
        <end position="28"/>
    </location>
</feature>
<accession>A0A2P6VNY2</accession>
<dbReference type="PANTHER" id="PTHR11101:SF96">
    <property type="entry name" value="PHOSPHATE TRANSPORTER"/>
    <property type="match status" value="1"/>
</dbReference>
<keyword evidence="5 7" id="KW-1133">Transmembrane helix</keyword>
<name>A0A2P6VNY2_9CHLO</name>
<dbReference type="Proteomes" id="UP000239649">
    <property type="component" value="Unassembled WGS sequence"/>
</dbReference>
<keyword evidence="2 7" id="KW-0813">Transport</keyword>
<dbReference type="GO" id="GO:0005315">
    <property type="term" value="F:phosphate transmembrane transporter activity"/>
    <property type="evidence" value="ECO:0007669"/>
    <property type="project" value="InterPro"/>
</dbReference>
<feature type="transmembrane region" description="Helical" evidence="7">
    <location>
        <begin position="154"/>
        <end position="176"/>
    </location>
</feature>
<protein>
    <recommendedName>
        <fullName evidence="7">Phosphate transporter</fullName>
    </recommendedName>
</protein>
<keyword evidence="10" id="KW-1185">Reference proteome</keyword>
<gene>
    <name evidence="9" type="ORF">C2E20_1402</name>
</gene>
<feature type="transmembrane region" description="Helical" evidence="7">
    <location>
        <begin position="88"/>
        <end position="110"/>
    </location>
</feature>
<comment type="function">
    <text evidence="7">Sodium-phosphate symporter.</text>
</comment>
<proteinExistence type="inferred from homology"/>
<dbReference type="OrthoDB" id="260807at2759"/>
<dbReference type="InterPro" id="IPR001204">
    <property type="entry name" value="Phos_transporter"/>
</dbReference>
<evidence type="ECO:0000313" key="9">
    <source>
        <dbReference type="EMBL" id="PSC75765.1"/>
    </source>
</evidence>
<dbReference type="Pfam" id="PF01384">
    <property type="entry name" value="PHO4"/>
    <property type="match status" value="1"/>
</dbReference>
<keyword evidence="4 7" id="KW-0812">Transmembrane</keyword>
<feature type="transmembrane region" description="Helical" evidence="7">
    <location>
        <begin position="49"/>
        <end position="68"/>
    </location>
</feature>